<evidence type="ECO:0000313" key="2">
    <source>
        <dbReference type="Proteomes" id="UP000827892"/>
    </source>
</evidence>
<protein>
    <recommendedName>
        <fullName evidence="3">F-box domain-containing protein</fullName>
    </recommendedName>
</protein>
<gene>
    <name evidence="1" type="ORF">L3Y34_010794</name>
</gene>
<evidence type="ECO:0000313" key="1">
    <source>
        <dbReference type="EMBL" id="ULT80471.1"/>
    </source>
</evidence>
<sequence>MPIDFIRFPELVQEKILDLLECYDLYNFSETSKWSRSLSIRPAKRHKGQMEVKFSRKKYLELTYSSSSHPHEDLKISLELKDSKFEDLEKYLSVRHSTLFANVTISLFYSCSAPFDSAFLTLNPLLKLAQLGYSMEKCSMCGVKNNEAIVRTLTAFRKEKDVQMSFRPTKDFKNFDFVTPFSGSLENEQLQIDYTKWVSVWHIFNVFNKCRFVYLGGHFPLSDVFEILKNWKAESSIRSLELKFQAWSNEEFAAKMVEMNAAPVQEAPERRKGYTSSSWMLNVRQKNTRTELWITIGTYLKFRYTKHFTMQVKKFIRASKKV</sequence>
<dbReference type="Proteomes" id="UP000827892">
    <property type="component" value="Chromosome X"/>
</dbReference>
<dbReference type="EMBL" id="CP090896">
    <property type="protein sequence ID" value="ULT80471.1"/>
    <property type="molecule type" value="Genomic_DNA"/>
</dbReference>
<organism evidence="1 2">
    <name type="scientific">Caenorhabditis briggsae</name>
    <dbReference type="NCBI Taxonomy" id="6238"/>
    <lineage>
        <taxon>Eukaryota</taxon>
        <taxon>Metazoa</taxon>
        <taxon>Ecdysozoa</taxon>
        <taxon>Nematoda</taxon>
        <taxon>Chromadorea</taxon>
        <taxon>Rhabditida</taxon>
        <taxon>Rhabditina</taxon>
        <taxon>Rhabditomorpha</taxon>
        <taxon>Rhabditoidea</taxon>
        <taxon>Rhabditidae</taxon>
        <taxon>Peloderinae</taxon>
        <taxon>Caenorhabditis</taxon>
    </lineage>
</organism>
<dbReference type="PANTHER" id="PTHR21503:SF8">
    <property type="entry name" value="F-BOX ASSOCIATED DOMAIN-CONTAINING PROTEIN-RELATED"/>
    <property type="match status" value="1"/>
</dbReference>
<accession>A0AAE9CTK3</accession>
<dbReference type="PANTHER" id="PTHR21503">
    <property type="entry name" value="F-BOX-CONTAINING HYPOTHETICAL PROTEIN C.ELEGANS"/>
    <property type="match status" value="1"/>
</dbReference>
<reference evidence="1 2" key="1">
    <citation type="submission" date="2022-05" db="EMBL/GenBank/DDBJ databases">
        <title>Chromosome-level reference genomes for two strains of Caenorhabditis briggsae: an improved platform for comparative genomics.</title>
        <authorList>
            <person name="Stevens L."/>
            <person name="Andersen E.C."/>
        </authorList>
    </citation>
    <scope>NUCLEOTIDE SEQUENCE [LARGE SCALE GENOMIC DNA]</scope>
    <source>
        <strain evidence="1">QX1410_ONT</strain>
        <tissue evidence="1">Whole-organism</tissue>
    </source>
</reference>
<name>A0AAE9CTK3_CAEBR</name>
<proteinExistence type="predicted"/>
<evidence type="ECO:0008006" key="3">
    <source>
        <dbReference type="Google" id="ProtNLM"/>
    </source>
</evidence>
<dbReference type="AlphaFoldDB" id="A0AAE9CTK3"/>